<dbReference type="Proteomes" id="UP000032568">
    <property type="component" value="Chromosome"/>
</dbReference>
<accession>A0AAE9YT50</accession>
<gene>
    <name evidence="1" type="ORF">SG35_008300</name>
</gene>
<keyword evidence="2" id="KW-1185">Reference proteome</keyword>
<sequence length="56" mass="6143">MKLTLNKQKLKNLSRNKKGLPVDMTPRVGGGITGTVCGPVKTTVPTWACPTYYYLC</sequence>
<reference evidence="1 2" key="1">
    <citation type="journal article" date="2015" name="Genome Announc.">
        <title>Draft Genome Sequences of Marine Isolates of Thalassomonas viridans and Thalassomonas actiniarum.</title>
        <authorList>
            <person name="Olonade I."/>
            <person name="van Zyl L.J."/>
            <person name="Trindade M."/>
        </authorList>
    </citation>
    <scope>NUCLEOTIDE SEQUENCE [LARGE SCALE GENOMIC DNA]</scope>
    <source>
        <strain evidence="1 2">A5K-106</strain>
    </source>
</reference>
<dbReference type="KEGG" id="tact:SG35_008300"/>
<dbReference type="AlphaFoldDB" id="A0AAE9YT50"/>
<proteinExistence type="predicted"/>
<dbReference type="EMBL" id="CP059735">
    <property type="protein sequence ID" value="WDE00621.1"/>
    <property type="molecule type" value="Genomic_DNA"/>
</dbReference>
<protein>
    <submittedName>
        <fullName evidence="1">Uncharacterized protein</fullName>
    </submittedName>
</protein>
<evidence type="ECO:0000313" key="1">
    <source>
        <dbReference type="EMBL" id="WDE00621.1"/>
    </source>
</evidence>
<name>A0AAE9YT50_9GAMM</name>
<reference evidence="1 2" key="2">
    <citation type="journal article" date="2022" name="Mar. Drugs">
        <title>Bioassay-Guided Fractionation Leads to the Detection of Cholic Acid Generated by the Rare Thalassomonas sp.</title>
        <authorList>
            <person name="Pheiffer F."/>
            <person name="Schneider Y.K."/>
            <person name="Hansen E.H."/>
            <person name="Andersen J.H."/>
            <person name="Isaksson J."/>
            <person name="Busche T."/>
            <person name="R C."/>
            <person name="Kalinowski J."/>
            <person name="Zyl L.V."/>
            <person name="Trindade M."/>
        </authorList>
    </citation>
    <scope>NUCLEOTIDE SEQUENCE [LARGE SCALE GENOMIC DNA]</scope>
    <source>
        <strain evidence="1 2">A5K-106</strain>
    </source>
</reference>
<organism evidence="1 2">
    <name type="scientific">Thalassomonas actiniarum</name>
    <dbReference type="NCBI Taxonomy" id="485447"/>
    <lineage>
        <taxon>Bacteria</taxon>
        <taxon>Pseudomonadati</taxon>
        <taxon>Pseudomonadota</taxon>
        <taxon>Gammaproteobacteria</taxon>
        <taxon>Alteromonadales</taxon>
        <taxon>Colwelliaceae</taxon>
        <taxon>Thalassomonas</taxon>
    </lineage>
</organism>
<evidence type="ECO:0000313" key="2">
    <source>
        <dbReference type="Proteomes" id="UP000032568"/>
    </source>
</evidence>
<dbReference type="RefSeq" id="WP_160298212.1">
    <property type="nucleotide sequence ID" value="NZ_CP059735.1"/>
</dbReference>